<evidence type="ECO:0000256" key="1">
    <source>
        <dbReference type="ARBA" id="ARBA00022737"/>
    </source>
</evidence>
<feature type="region of interest" description="Disordered" evidence="4">
    <location>
        <begin position="139"/>
        <end position="169"/>
    </location>
</feature>
<dbReference type="Pfam" id="PF18972">
    <property type="entry name" value="Wheel"/>
    <property type="match status" value="1"/>
</dbReference>
<dbReference type="PANTHER" id="PTHR46035:SF1">
    <property type="entry name" value="TETRATRICOPEPTIDE REPEAT PROTEIN 4"/>
    <property type="match status" value="1"/>
</dbReference>
<protein>
    <recommendedName>
        <fullName evidence="5">Cns1/TTC4 wheel domain-containing protein</fullName>
    </recommendedName>
</protein>
<dbReference type="SMART" id="SM00028">
    <property type="entry name" value="TPR"/>
    <property type="match status" value="2"/>
</dbReference>
<dbReference type="GO" id="GO:0051879">
    <property type="term" value="F:Hsp90 protein binding"/>
    <property type="evidence" value="ECO:0007669"/>
    <property type="project" value="InterPro"/>
</dbReference>
<dbReference type="CDD" id="cd21381">
    <property type="entry name" value="CTWD_TTC4"/>
    <property type="match status" value="1"/>
</dbReference>
<dbReference type="PANTHER" id="PTHR46035">
    <property type="entry name" value="TETRATRICOPEPTIDE REPEAT PROTEIN 4"/>
    <property type="match status" value="1"/>
</dbReference>
<keyword evidence="2" id="KW-0802">TPR repeat</keyword>
<dbReference type="GO" id="GO:0005634">
    <property type="term" value="C:nucleus"/>
    <property type="evidence" value="ECO:0007669"/>
    <property type="project" value="TreeGrafter"/>
</dbReference>
<accession>A0AAE0NYT6</accession>
<name>A0AAE0NYT6_9PEZI</name>
<evidence type="ECO:0000313" key="7">
    <source>
        <dbReference type="Proteomes" id="UP001285441"/>
    </source>
</evidence>
<comment type="caution">
    <text evidence="6">The sequence shown here is derived from an EMBL/GenBank/DDBJ whole genome shotgun (WGS) entry which is preliminary data.</text>
</comment>
<feature type="compositionally biased region" description="Low complexity" evidence="4">
    <location>
        <begin position="145"/>
        <end position="154"/>
    </location>
</feature>
<organism evidence="6 7">
    <name type="scientific">Podospora didyma</name>
    <dbReference type="NCBI Taxonomy" id="330526"/>
    <lineage>
        <taxon>Eukaryota</taxon>
        <taxon>Fungi</taxon>
        <taxon>Dikarya</taxon>
        <taxon>Ascomycota</taxon>
        <taxon>Pezizomycotina</taxon>
        <taxon>Sordariomycetes</taxon>
        <taxon>Sordariomycetidae</taxon>
        <taxon>Sordariales</taxon>
        <taxon>Podosporaceae</taxon>
        <taxon>Podospora</taxon>
    </lineage>
</organism>
<sequence length="437" mass="48099">MDEVTKSTAALKLAADHSSRDSKDEVTDPLAFMPALSPGRAPYHNHLKKMTFEETVADIKSHPLFMTELDPDATENSDELAALQALAYEGTPLENAANFKDQGNECFRERRWADAREFYAKGIAVLVVEEQRRKLRAKMGADKVPAPAAAAGPGEVQLEGKDEGENDNDPEEIRKQRVLLEQLYGNRAACHLELRNYRSCTLDCAGALRLNPSNVKALYRSAKALLAVGRIAEADDACARGLEVDPDNAALRAVAKDIIAQSEAETAKRRAEAERVETARRHELLRRAALKARNIATRATGKPPEMEDARIQLVPDPGDPTSALSFPTLLLYPADLETDFIKAFNETETLDQHFGYVFPLPWDREGVYSPNGVECYMETTTGGLIKVGRKVSLLKVLSTGSVEVVDELVKIFVLPKAKAEGWVKDFKARKAAEKGGK</sequence>
<evidence type="ECO:0000259" key="5">
    <source>
        <dbReference type="Pfam" id="PF18972"/>
    </source>
</evidence>
<feature type="domain" description="Cns1/TTC4 wheel" evidence="5">
    <location>
        <begin position="316"/>
        <end position="426"/>
    </location>
</feature>
<reference evidence="6" key="2">
    <citation type="submission" date="2023-06" db="EMBL/GenBank/DDBJ databases">
        <authorList>
            <consortium name="Lawrence Berkeley National Laboratory"/>
            <person name="Haridas S."/>
            <person name="Hensen N."/>
            <person name="Bonometti L."/>
            <person name="Westerberg I."/>
            <person name="Brannstrom I.O."/>
            <person name="Guillou S."/>
            <person name="Cros-Aarteil S."/>
            <person name="Calhoun S."/>
            <person name="Kuo A."/>
            <person name="Mondo S."/>
            <person name="Pangilinan J."/>
            <person name="Riley R."/>
            <person name="LaButti K."/>
            <person name="Andreopoulos B."/>
            <person name="Lipzen A."/>
            <person name="Chen C."/>
            <person name="Yanf M."/>
            <person name="Daum C."/>
            <person name="Ng V."/>
            <person name="Clum A."/>
            <person name="Steindorff A."/>
            <person name="Ohm R."/>
            <person name="Martin F."/>
            <person name="Silar P."/>
            <person name="Natvig D."/>
            <person name="Lalanne C."/>
            <person name="Gautier V."/>
            <person name="Ament-velasquez S.L."/>
            <person name="Kruys A."/>
            <person name="Hutchinson M.I."/>
            <person name="Powell A.J."/>
            <person name="Barry K."/>
            <person name="Miller A.N."/>
            <person name="Grigoriev I.V."/>
            <person name="Debuchy R."/>
            <person name="Gladieux P."/>
            <person name="Thoren M.H."/>
            <person name="Johannesson H."/>
        </authorList>
    </citation>
    <scope>NUCLEOTIDE SEQUENCE</scope>
    <source>
        <strain evidence="6">CBS 232.78</strain>
    </source>
</reference>
<feature type="compositionally biased region" description="Basic and acidic residues" evidence="4">
    <location>
        <begin position="14"/>
        <end position="26"/>
    </location>
</feature>
<dbReference type="AlphaFoldDB" id="A0AAE0NYT6"/>
<dbReference type="Proteomes" id="UP001285441">
    <property type="component" value="Unassembled WGS sequence"/>
</dbReference>
<feature type="region of interest" description="Disordered" evidence="4">
    <location>
        <begin position="1"/>
        <end position="27"/>
    </location>
</feature>
<dbReference type="GO" id="GO:0005829">
    <property type="term" value="C:cytosol"/>
    <property type="evidence" value="ECO:0007669"/>
    <property type="project" value="TreeGrafter"/>
</dbReference>
<dbReference type="InterPro" id="IPR011990">
    <property type="entry name" value="TPR-like_helical_dom_sf"/>
</dbReference>
<keyword evidence="1" id="KW-0677">Repeat</keyword>
<gene>
    <name evidence="6" type="ORF">B0H63DRAFT_464929</name>
</gene>
<keyword evidence="7" id="KW-1185">Reference proteome</keyword>
<proteinExistence type="inferred from homology"/>
<comment type="similarity">
    <text evidence="3">Belongs to the TTC4 family.</text>
</comment>
<evidence type="ECO:0000313" key="6">
    <source>
        <dbReference type="EMBL" id="KAK3390197.1"/>
    </source>
</evidence>
<dbReference type="InterPro" id="IPR044059">
    <property type="entry name" value="Csn1/TTC4_wheel"/>
</dbReference>
<dbReference type="InterPro" id="IPR019734">
    <property type="entry name" value="TPR_rpt"/>
</dbReference>
<dbReference type="EMBL" id="JAULSW010000002">
    <property type="protein sequence ID" value="KAK3390197.1"/>
    <property type="molecule type" value="Genomic_DNA"/>
</dbReference>
<dbReference type="SUPFAM" id="SSF48452">
    <property type="entry name" value="TPR-like"/>
    <property type="match status" value="1"/>
</dbReference>
<evidence type="ECO:0000256" key="3">
    <source>
        <dbReference type="ARBA" id="ARBA00023602"/>
    </source>
</evidence>
<evidence type="ECO:0000256" key="4">
    <source>
        <dbReference type="SAM" id="MobiDB-lite"/>
    </source>
</evidence>
<evidence type="ECO:0000256" key="2">
    <source>
        <dbReference type="ARBA" id="ARBA00022803"/>
    </source>
</evidence>
<dbReference type="GO" id="GO:0030544">
    <property type="term" value="F:Hsp70 protein binding"/>
    <property type="evidence" value="ECO:0007669"/>
    <property type="project" value="TreeGrafter"/>
</dbReference>
<dbReference type="GO" id="GO:0006457">
    <property type="term" value="P:protein folding"/>
    <property type="evidence" value="ECO:0007669"/>
    <property type="project" value="TreeGrafter"/>
</dbReference>
<reference evidence="6" key="1">
    <citation type="journal article" date="2023" name="Mol. Phylogenet. Evol.">
        <title>Genome-scale phylogeny and comparative genomics of the fungal order Sordariales.</title>
        <authorList>
            <person name="Hensen N."/>
            <person name="Bonometti L."/>
            <person name="Westerberg I."/>
            <person name="Brannstrom I.O."/>
            <person name="Guillou S."/>
            <person name="Cros-Aarteil S."/>
            <person name="Calhoun S."/>
            <person name="Haridas S."/>
            <person name="Kuo A."/>
            <person name="Mondo S."/>
            <person name="Pangilinan J."/>
            <person name="Riley R."/>
            <person name="LaButti K."/>
            <person name="Andreopoulos B."/>
            <person name="Lipzen A."/>
            <person name="Chen C."/>
            <person name="Yan M."/>
            <person name="Daum C."/>
            <person name="Ng V."/>
            <person name="Clum A."/>
            <person name="Steindorff A."/>
            <person name="Ohm R.A."/>
            <person name="Martin F."/>
            <person name="Silar P."/>
            <person name="Natvig D.O."/>
            <person name="Lalanne C."/>
            <person name="Gautier V."/>
            <person name="Ament-Velasquez S.L."/>
            <person name="Kruys A."/>
            <person name="Hutchinson M.I."/>
            <person name="Powell A.J."/>
            <person name="Barry K."/>
            <person name="Miller A.N."/>
            <person name="Grigoriev I.V."/>
            <person name="Debuchy R."/>
            <person name="Gladieux P."/>
            <person name="Hiltunen Thoren M."/>
            <person name="Johannesson H."/>
        </authorList>
    </citation>
    <scope>NUCLEOTIDE SEQUENCE</scope>
    <source>
        <strain evidence="6">CBS 232.78</strain>
    </source>
</reference>
<dbReference type="Gene3D" id="1.25.40.10">
    <property type="entry name" value="Tetratricopeptide repeat domain"/>
    <property type="match status" value="1"/>
</dbReference>